<accession>A0ABR1W432</accession>
<dbReference type="EMBL" id="JAQQWM010000002">
    <property type="protein sequence ID" value="KAK8076908.1"/>
    <property type="molecule type" value="Genomic_DNA"/>
</dbReference>
<feature type="region of interest" description="Disordered" evidence="1">
    <location>
        <begin position="593"/>
        <end position="641"/>
    </location>
</feature>
<keyword evidence="2" id="KW-0472">Membrane</keyword>
<feature type="region of interest" description="Disordered" evidence="1">
    <location>
        <begin position="398"/>
        <end position="495"/>
    </location>
</feature>
<evidence type="ECO:0000256" key="2">
    <source>
        <dbReference type="SAM" id="Phobius"/>
    </source>
</evidence>
<evidence type="ECO:0000256" key="1">
    <source>
        <dbReference type="SAM" id="MobiDB-lite"/>
    </source>
</evidence>
<feature type="region of interest" description="Disordered" evidence="1">
    <location>
        <begin position="665"/>
        <end position="738"/>
    </location>
</feature>
<evidence type="ECO:0000256" key="3">
    <source>
        <dbReference type="SAM" id="SignalP"/>
    </source>
</evidence>
<feature type="region of interest" description="Disordered" evidence="1">
    <location>
        <begin position="92"/>
        <end position="128"/>
    </location>
</feature>
<keyword evidence="2" id="KW-0812">Transmembrane</keyword>
<protein>
    <recommendedName>
        <fullName evidence="6">Mid2 domain-containing protein</fullName>
    </recommendedName>
</protein>
<keyword evidence="5" id="KW-1185">Reference proteome</keyword>
<keyword evidence="2" id="KW-1133">Transmembrane helix</keyword>
<feature type="compositionally biased region" description="Low complexity" evidence="1">
    <location>
        <begin position="605"/>
        <end position="616"/>
    </location>
</feature>
<keyword evidence="3" id="KW-0732">Signal</keyword>
<feature type="compositionally biased region" description="Polar residues" evidence="1">
    <location>
        <begin position="398"/>
        <end position="415"/>
    </location>
</feature>
<sequence length="738" mass="76230">MARVTTIIAMSLVAATALASGSGNIIGGRVSVEENQSGLIGMRQSATRSMVDIEAVVRRSPFQQQQQQQQQLDGTSTVNVPVSITPAPTAILNSRQLPGPAPAPGGGGGGGRQPLPNPDTGSAASALASLSAQSSSDVAKASTEGFASGSAVAASQASSQIASISASLAASLSSAIASITASARPGQQVPATLTVTQTVTATAAPAQQPPTTVTQTEIQTQTQTQTQTVGTTVIATSIVTTMSMNAALPDRLPVPPKPSNALVSDPTKDPNLVDLTVGQLAAVIVGTIVGTALAAVLLTLLLTRVGQRRKSDRVYENGQDDGGSQTALRTTYAVDEKGGAAPTEQYPAVGMKTHKSNLSDSSQRISVFDERPPAGAEMAGFGFGPFNWATVRSSIFGSRLTSPSQSRPPSGQVEFQTAHKRTISNGSKPRLIRLGSRDDRLTPVSEGSRESPARARGQLQPGGPNVPSGPPSRQMTTSPLNLNPPDAPFSNPSGDAVSWGSWGAVLPDSEPKGHMDVLLKQPPRHQHNPSSSSNGSSKIMDAHQLRAAMAADGTIDPHPQGSYWSPTDTTPGTDILSPVSSMGAMKYFPQPTTADLRRSVHGRVHSMSSSSRYSASTDAGGHHGSGLDRHASQRSVDSSHRRSAASVNSFLLTSNTIHTNGATFSLFPAPAHDHGEETPMPTRSQSNASAGGRRQPAVPRAISAVAPPMPPLAIGGMPSPPPMPKGSRSSRYRGSDMV</sequence>
<proteinExistence type="predicted"/>
<evidence type="ECO:0008006" key="6">
    <source>
        <dbReference type="Google" id="ProtNLM"/>
    </source>
</evidence>
<evidence type="ECO:0000313" key="5">
    <source>
        <dbReference type="Proteomes" id="UP001446871"/>
    </source>
</evidence>
<comment type="caution">
    <text evidence="4">The sequence shown here is derived from an EMBL/GenBank/DDBJ whole genome shotgun (WGS) entry which is preliminary data.</text>
</comment>
<gene>
    <name evidence="4" type="ORF">PG996_003078</name>
</gene>
<evidence type="ECO:0000313" key="4">
    <source>
        <dbReference type="EMBL" id="KAK8076908.1"/>
    </source>
</evidence>
<organism evidence="4 5">
    <name type="scientific">Apiospora saccharicola</name>
    <dbReference type="NCBI Taxonomy" id="335842"/>
    <lineage>
        <taxon>Eukaryota</taxon>
        <taxon>Fungi</taxon>
        <taxon>Dikarya</taxon>
        <taxon>Ascomycota</taxon>
        <taxon>Pezizomycotina</taxon>
        <taxon>Sordariomycetes</taxon>
        <taxon>Xylariomycetidae</taxon>
        <taxon>Amphisphaeriales</taxon>
        <taxon>Apiosporaceae</taxon>
        <taxon>Apiospora</taxon>
    </lineage>
</organism>
<dbReference type="Proteomes" id="UP001446871">
    <property type="component" value="Unassembled WGS sequence"/>
</dbReference>
<feature type="transmembrane region" description="Helical" evidence="2">
    <location>
        <begin position="280"/>
        <end position="303"/>
    </location>
</feature>
<feature type="compositionally biased region" description="Basic and acidic residues" evidence="1">
    <location>
        <begin position="435"/>
        <end position="453"/>
    </location>
</feature>
<feature type="region of interest" description="Disordered" evidence="1">
    <location>
        <begin position="61"/>
        <end position="80"/>
    </location>
</feature>
<name>A0ABR1W432_9PEZI</name>
<feature type="chain" id="PRO_5047482556" description="Mid2 domain-containing protein" evidence="3">
    <location>
        <begin position="20"/>
        <end position="738"/>
    </location>
</feature>
<reference evidence="4 5" key="1">
    <citation type="submission" date="2023-01" db="EMBL/GenBank/DDBJ databases">
        <title>Analysis of 21 Apiospora genomes using comparative genomics revels a genus with tremendous synthesis potential of carbohydrate active enzymes and secondary metabolites.</title>
        <authorList>
            <person name="Sorensen T."/>
        </authorList>
    </citation>
    <scope>NUCLEOTIDE SEQUENCE [LARGE SCALE GENOMIC DNA]</scope>
    <source>
        <strain evidence="4 5">CBS 83171</strain>
    </source>
</reference>
<feature type="signal peptide" evidence="3">
    <location>
        <begin position="1"/>
        <end position="19"/>
    </location>
</feature>